<dbReference type="InterPro" id="IPR035437">
    <property type="entry name" value="SNase_OB-fold_sf"/>
</dbReference>
<reference evidence="2" key="1">
    <citation type="journal article" date="2019" name="Int. J. Syst. Evol. Microbiol.">
        <title>The Global Catalogue of Microorganisms (GCM) 10K type strain sequencing project: providing services to taxonomists for standard genome sequencing and annotation.</title>
        <authorList>
            <consortium name="The Broad Institute Genomics Platform"/>
            <consortium name="The Broad Institute Genome Sequencing Center for Infectious Disease"/>
            <person name="Wu L."/>
            <person name="Ma J."/>
        </authorList>
    </citation>
    <scope>NUCLEOTIDE SEQUENCE [LARGE SCALE GENOMIC DNA]</scope>
    <source>
        <strain evidence="2">CCUG 57508</strain>
    </source>
</reference>
<dbReference type="Proteomes" id="UP001597046">
    <property type="component" value="Unassembled WGS sequence"/>
</dbReference>
<dbReference type="RefSeq" id="WP_386053454.1">
    <property type="nucleotide sequence ID" value="NZ_JBHTKH010000009.1"/>
</dbReference>
<evidence type="ECO:0000313" key="1">
    <source>
        <dbReference type="EMBL" id="MFD1055421.1"/>
    </source>
</evidence>
<accession>A0ABW3MXV0</accession>
<gene>
    <name evidence="1" type="ORF">ACFQ2V_13990</name>
</gene>
<organism evidence="1 2">
    <name type="scientific">Terrabacter terrigena</name>
    <dbReference type="NCBI Taxonomy" id="574718"/>
    <lineage>
        <taxon>Bacteria</taxon>
        <taxon>Bacillati</taxon>
        <taxon>Actinomycetota</taxon>
        <taxon>Actinomycetes</taxon>
        <taxon>Micrococcales</taxon>
        <taxon>Intrasporangiaceae</taxon>
        <taxon>Terrabacter</taxon>
    </lineage>
</organism>
<dbReference type="EMBL" id="JBHTKH010000009">
    <property type="protein sequence ID" value="MFD1055421.1"/>
    <property type="molecule type" value="Genomic_DNA"/>
</dbReference>
<evidence type="ECO:0000313" key="2">
    <source>
        <dbReference type="Proteomes" id="UP001597046"/>
    </source>
</evidence>
<dbReference type="SUPFAM" id="SSF50199">
    <property type="entry name" value="Staphylococcal nuclease"/>
    <property type="match status" value="1"/>
</dbReference>
<proteinExistence type="predicted"/>
<comment type="caution">
    <text evidence="1">The sequence shown here is derived from an EMBL/GenBank/DDBJ whole genome shotgun (WGS) entry which is preliminary data.</text>
</comment>
<name>A0ABW3MXV0_9MICO</name>
<keyword evidence="2" id="KW-1185">Reference proteome</keyword>
<protein>
    <submittedName>
        <fullName evidence="1">Uncharacterized protein</fullName>
    </submittedName>
</protein>
<dbReference type="Gene3D" id="2.40.50.90">
    <property type="match status" value="1"/>
</dbReference>
<sequence length="130" mass="14472">MRYPTPALWRIRPLFAHDGDTVYAIVDRGGENKQQETWRIRLKGVFAPEISPPQEGAVECQRFVQEWLARHGDGSDWPLMLETFRTPKSDVDIYTLGRIIGVITAADAAVLNDEIQAFVTANGYPGGIGS</sequence>